<dbReference type="GO" id="GO:0003677">
    <property type="term" value="F:DNA binding"/>
    <property type="evidence" value="ECO:0007669"/>
    <property type="project" value="UniProtKB-KW"/>
</dbReference>
<dbReference type="InterPro" id="IPR025751">
    <property type="entry name" value="RsbRD_N_dom"/>
</dbReference>
<evidence type="ECO:0000313" key="4">
    <source>
        <dbReference type="Proteomes" id="UP000190827"/>
    </source>
</evidence>
<dbReference type="EMBL" id="FUZO01000002">
    <property type="protein sequence ID" value="SKC69517.1"/>
    <property type="molecule type" value="Genomic_DNA"/>
</dbReference>
<dbReference type="Gene3D" id="1.10.10.2840">
    <property type="entry name" value="PucR C-terminal helix-turn-helix domain"/>
    <property type="match status" value="1"/>
</dbReference>
<dbReference type="PANTHER" id="PTHR33744">
    <property type="entry name" value="CARBOHYDRATE DIACID REGULATOR"/>
    <property type="match status" value="1"/>
</dbReference>
<dbReference type="Pfam" id="PF13556">
    <property type="entry name" value="HTH_30"/>
    <property type="match status" value="1"/>
</dbReference>
<dbReference type="InterPro" id="IPR025736">
    <property type="entry name" value="PucR_C-HTH_dom"/>
</dbReference>
<dbReference type="RefSeq" id="WP_079706683.1">
    <property type="nucleotide sequence ID" value="NZ_FUZO01000002.1"/>
</dbReference>
<dbReference type="Pfam" id="PF14361">
    <property type="entry name" value="RsbRD_N"/>
    <property type="match status" value="1"/>
</dbReference>
<name>A0ABY1LNW3_9MICO</name>
<evidence type="ECO:0000259" key="1">
    <source>
        <dbReference type="Pfam" id="PF13556"/>
    </source>
</evidence>
<dbReference type="PANTHER" id="PTHR33744:SF1">
    <property type="entry name" value="DNA-BINDING TRANSCRIPTIONAL ACTIVATOR ADER"/>
    <property type="match status" value="1"/>
</dbReference>
<evidence type="ECO:0000259" key="2">
    <source>
        <dbReference type="Pfam" id="PF14361"/>
    </source>
</evidence>
<keyword evidence="4" id="KW-1185">Reference proteome</keyword>
<dbReference type="InterPro" id="IPR051448">
    <property type="entry name" value="CdaR-like_regulators"/>
</dbReference>
<dbReference type="InterPro" id="IPR042070">
    <property type="entry name" value="PucR_C-HTH_sf"/>
</dbReference>
<proteinExistence type="predicted"/>
<comment type="caution">
    <text evidence="3">The sequence shown here is derived from an EMBL/GenBank/DDBJ whole genome shotgun (WGS) entry which is preliminary data.</text>
</comment>
<feature type="domain" description="RsbT co-antagonist protein RsbRD N-terminal" evidence="2">
    <location>
        <begin position="20"/>
        <end position="152"/>
    </location>
</feature>
<organism evidence="3 4">
    <name type="scientific">Plantibacter cousiniae</name>
    <name type="common">nom. nud.</name>
    <dbReference type="NCBI Taxonomy" id="199709"/>
    <lineage>
        <taxon>Bacteria</taxon>
        <taxon>Bacillati</taxon>
        <taxon>Actinomycetota</taxon>
        <taxon>Actinomycetes</taxon>
        <taxon>Micrococcales</taxon>
        <taxon>Microbacteriaceae</taxon>
        <taxon>Plantibacter</taxon>
    </lineage>
</organism>
<protein>
    <submittedName>
        <fullName evidence="3">DNA-binding transcriptional regulator, PucR family</fullName>
    </submittedName>
</protein>
<dbReference type="Proteomes" id="UP000190827">
    <property type="component" value="Unassembled WGS sequence"/>
</dbReference>
<reference evidence="3 4" key="1">
    <citation type="submission" date="2017-02" db="EMBL/GenBank/DDBJ databases">
        <authorList>
            <person name="Varghese N."/>
            <person name="Submissions S."/>
        </authorList>
    </citation>
    <scope>NUCLEOTIDE SEQUENCE [LARGE SCALE GENOMIC DNA]</scope>
    <source>
        <strain evidence="3 4">VKM Ac-1787</strain>
    </source>
</reference>
<feature type="domain" description="PucR C-terminal helix-turn-helix" evidence="1">
    <location>
        <begin position="315"/>
        <end position="369"/>
    </location>
</feature>
<sequence>MHTTALRDVADRCRGRLSKIAEEYAQEVRRLPGYAVATVTDDELSRTAREVLDLLMRMLAGDDVRGTLSAVSERVGRHRAQQGLALDSLLRAVRMDFRFLWEVLRDEADADEVLALSEEVATVWEAVEVHTSHIQAAYIDELVSMNRQLELERASLLRRLLVGETSDPTQLAHLASALGLPVLGRYRVLVAAPRFADAFRRWAKEHVAGADLHVIDGTQFLIVERSGPRTPPEARLQSAPAGLSPTIDGLAGLGVGWQIARRLADEVTEPQNAATLLTHWPMLVEEGLGEAWPIARRELTSRLDALSAGKRSAIVDTVRAYLSSGSIGDTASRLFVHRNTLLKRLQRFTELTGLDPTVPSDAALITLILARP</sequence>
<gene>
    <name evidence="3" type="ORF">SAMN06295973_2967</name>
</gene>
<evidence type="ECO:0000313" key="3">
    <source>
        <dbReference type="EMBL" id="SKC69517.1"/>
    </source>
</evidence>
<keyword evidence="3" id="KW-0238">DNA-binding</keyword>
<accession>A0ABY1LNW3</accession>